<dbReference type="Pfam" id="PF00528">
    <property type="entry name" value="BPD_transp_1"/>
    <property type="match status" value="1"/>
</dbReference>
<evidence type="ECO:0000256" key="5">
    <source>
        <dbReference type="ARBA" id="ARBA00022989"/>
    </source>
</evidence>
<feature type="transmembrane region" description="Helical" evidence="7">
    <location>
        <begin position="236"/>
        <end position="258"/>
    </location>
</feature>
<feature type="transmembrane region" description="Helical" evidence="7">
    <location>
        <begin position="12"/>
        <end position="30"/>
    </location>
</feature>
<sequence>MKRYLRHPSFAIGAVLLAVVVVASLIGMIATPHDPTALDPRARLESPSWSYPFGTDQFGRDILSRILAGGHLTLATGLFAVLFGLVIGGTVGCLAGYFGRAVDLSAVAFMDILLAFPAVLLALGIVAILGGSVTNVIIAVGVATVPVFARVARASVLSVMVRPYVKAAVAMGCTHRRILLRHVLPNILGPMLVLTTTTIATAILIGSALSFLGLGAAPPTPEWGVMLSDARAYMRLGWWLTVVPGVAVALVVLALNLLGDGLRDLIDPTSRTRGD</sequence>
<evidence type="ECO:0000256" key="4">
    <source>
        <dbReference type="ARBA" id="ARBA00022692"/>
    </source>
</evidence>
<evidence type="ECO:0000256" key="6">
    <source>
        <dbReference type="ARBA" id="ARBA00023136"/>
    </source>
</evidence>
<gene>
    <name evidence="9" type="ORF">Dfulv_22955</name>
</gene>
<feature type="transmembrane region" description="Helical" evidence="7">
    <location>
        <begin position="106"/>
        <end position="129"/>
    </location>
</feature>
<evidence type="ECO:0000256" key="2">
    <source>
        <dbReference type="ARBA" id="ARBA00022448"/>
    </source>
</evidence>
<dbReference type="RefSeq" id="WP_259866632.1">
    <property type="nucleotide sequence ID" value="NZ_BAAAST010000015.1"/>
</dbReference>
<reference evidence="9" key="1">
    <citation type="submission" date="2021-04" db="EMBL/GenBank/DDBJ databases">
        <authorList>
            <person name="Hartkoorn R.C."/>
            <person name="Beaudoing E."/>
            <person name="Hot D."/>
        </authorList>
    </citation>
    <scope>NUCLEOTIDE SEQUENCE</scope>
    <source>
        <strain evidence="9">NRRL B-16292</strain>
    </source>
</reference>
<proteinExistence type="inferred from homology"/>
<evidence type="ECO:0000256" key="1">
    <source>
        <dbReference type="ARBA" id="ARBA00004651"/>
    </source>
</evidence>
<feature type="transmembrane region" description="Helical" evidence="7">
    <location>
        <begin position="74"/>
        <end position="99"/>
    </location>
</feature>
<dbReference type="InterPro" id="IPR035906">
    <property type="entry name" value="MetI-like_sf"/>
</dbReference>
<dbReference type="InterPro" id="IPR000515">
    <property type="entry name" value="MetI-like"/>
</dbReference>
<keyword evidence="3" id="KW-1003">Cell membrane</keyword>
<dbReference type="PANTHER" id="PTHR43386">
    <property type="entry name" value="OLIGOPEPTIDE TRANSPORT SYSTEM PERMEASE PROTEIN APPC"/>
    <property type="match status" value="1"/>
</dbReference>
<evidence type="ECO:0000313" key="9">
    <source>
        <dbReference type="EMBL" id="UWP86946.1"/>
    </source>
</evidence>
<dbReference type="Proteomes" id="UP001059617">
    <property type="component" value="Chromosome"/>
</dbReference>
<keyword evidence="5 7" id="KW-1133">Transmembrane helix</keyword>
<dbReference type="EMBL" id="CP073720">
    <property type="protein sequence ID" value="UWP86946.1"/>
    <property type="molecule type" value="Genomic_DNA"/>
</dbReference>
<evidence type="ECO:0000259" key="8">
    <source>
        <dbReference type="PROSITE" id="PS50928"/>
    </source>
</evidence>
<comment type="subcellular location">
    <subcellularLocation>
        <location evidence="1 7">Cell membrane</location>
        <topology evidence="1 7">Multi-pass membrane protein</topology>
    </subcellularLocation>
</comment>
<dbReference type="PROSITE" id="PS50928">
    <property type="entry name" value="ABC_TM1"/>
    <property type="match status" value="1"/>
</dbReference>
<feature type="transmembrane region" description="Helical" evidence="7">
    <location>
        <begin position="187"/>
        <end position="216"/>
    </location>
</feature>
<keyword evidence="6 7" id="KW-0472">Membrane</keyword>
<accession>A0ABY5WCF8</accession>
<organism evidence="9 10">
    <name type="scientific">Dactylosporangium fulvum</name>
    <dbReference type="NCBI Taxonomy" id="53359"/>
    <lineage>
        <taxon>Bacteria</taxon>
        <taxon>Bacillati</taxon>
        <taxon>Actinomycetota</taxon>
        <taxon>Actinomycetes</taxon>
        <taxon>Micromonosporales</taxon>
        <taxon>Micromonosporaceae</taxon>
        <taxon>Dactylosporangium</taxon>
    </lineage>
</organism>
<evidence type="ECO:0000256" key="7">
    <source>
        <dbReference type="RuleBase" id="RU363032"/>
    </source>
</evidence>
<protein>
    <submittedName>
        <fullName evidence="9">ABC transporter permease</fullName>
    </submittedName>
</protein>
<keyword evidence="2 7" id="KW-0813">Transport</keyword>
<comment type="similarity">
    <text evidence="7">Belongs to the binding-protein-dependent transport system permease family.</text>
</comment>
<keyword evidence="10" id="KW-1185">Reference proteome</keyword>
<reference evidence="9" key="2">
    <citation type="submission" date="2022-09" db="EMBL/GenBank/DDBJ databases">
        <title>Biosynthetic gene clusters of Dactylosporangioum fulvum.</title>
        <authorList>
            <person name="Caradec T."/>
        </authorList>
    </citation>
    <scope>NUCLEOTIDE SEQUENCE</scope>
    <source>
        <strain evidence="9">NRRL B-16292</strain>
    </source>
</reference>
<dbReference type="SUPFAM" id="SSF161098">
    <property type="entry name" value="MetI-like"/>
    <property type="match status" value="1"/>
</dbReference>
<dbReference type="CDD" id="cd06261">
    <property type="entry name" value="TM_PBP2"/>
    <property type="match status" value="1"/>
</dbReference>
<dbReference type="InterPro" id="IPR050366">
    <property type="entry name" value="BP-dependent_transpt_permease"/>
</dbReference>
<keyword evidence="4 7" id="KW-0812">Transmembrane</keyword>
<name>A0ABY5WCF8_9ACTN</name>
<feature type="transmembrane region" description="Helical" evidence="7">
    <location>
        <begin position="135"/>
        <end position="152"/>
    </location>
</feature>
<feature type="domain" description="ABC transmembrane type-1" evidence="8">
    <location>
        <begin position="70"/>
        <end position="259"/>
    </location>
</feature>
<evidence type="ECO:0000256" key="3">
    <source>
        <dbReference type="ARBA" id="ARBA00022475"/>
    </source>
</evidence>
<dbReference type="PANTHER" id="PTHR43386:SF25">
    <property type="entry name" value="PEPTIDE ABC TRANSPORTER PERMEASE PROTEIN"/>
    <property type="match status" value="1"/>
</dbReference>
<dbReference type="Gene3D" id="1.10.3720.10">
    <property type="entry name" value="MetI-like"/>
    <property type="match status" value="1"/>
</dbReference>
<evidence type="ECO:0000313" key="10">
    <source>
        <dbReference type="Proteomes" id="UP001059617"/>
    </source>
</evidence>